<dbReference type="EMBL" id="JBHTIH010000004">
    <property type="protein sequence ID" value="MFD0739641.1"/>
    <property type="molecule type" value="Genomic_DNA"/>
</dbReference>
<dbReference type="InterPro" id="IPR050383">
    <property type="entry name" value="GlyoxalaseI/FosfomycinResist"/>
</dbReference>
<accession>A0ABW2YSX3</accession>
<dbReference type="PANTHER" id="PTHR21366:SF14">
    <property type="entry name" value="GLYOXALASE DOMAIN-CONTAINING PROTEIN 5"/>
    <property type="match status" value="1"/>
</dbReference>
<dbReference type="InterPro" id="IPR004360">
    <property type="entry name" value="Glyas_Fos-R_dOase_dom"/>
</dbReference>
<feature type="domain" description="VOC" evidence="1">
    <location>
        <begin position="9"/>
        <end position="136"/>
    </location>
</feature>
<dbReference type="InterPro" id="IPR037523">
    <property type="entry name" value="VOC_core"/>
</dbReference>
<reference evidence="3" key="1">
    <citation type="journal article" date="2019" name="Int. J. Syst. Evol. Microbiol.">
        <title>The Global Catalogue of Microorganisms (GCM) 10K type strain sequencing project: providing services to taxonomists for standard genome sequencing and annotation.</title>
        <authorList>
            <consortium name="The Broad Institute Genomics Platform"/>
            <consortium name="The Broad Institute Genome Sequencing Center for Infectious Disease"/>
            <person name="Wu L."/>
            <person name="Ma J."/>
        </authorList>
    </citation>
    <scope>NUCLEOTIDE SEQUENCE [LARGE SCALE GENOMIC DNA]</scope>
    <source>
        <strain evidence="3">CCUG 55491</strain>
    </source>
</reference>
<protein>
    <submittedName>
        <fullName evidence="2">VOC family protein</fullName>
    </submittedName>
</protein>
<evidence type="ECO:0000313" key="2">
    <source>
        <dbReference type="EMBL" id="MFD0739641.1"/>
    </source>
</evidence>
<gene>
    <name evidence="2" type="ORF">ACFQZQ_10160</name>
</gene>
<dbReference type="PANTHER" id="PTHR21366">
    <property type="entry name" value="GLYOXALASE FAMILY PROTEIN"/>
    <property type="match status" value="1"/>
</dbReference>
<dbReference type="PROSITE" id="PS51819">
    <property type="entry name" value="VOC"/>
    <property type="match status" value="1"/>
</dbReference>
<dbReference type="SUPFAM" id="SSF54593">
    <property type="entry name" value="Glyoxalase/Bleomycin resistance protein/Dihydroxybiphenyl dioxygenase"/>
    <property type="match status" value="1"/>
</dbReference>
<evidence type="ECO:0000259" key="1">
    <source>
        <dbReference type="PROSITE" id="PS51819"/>
    </source>
</evidence>
<name>A0ABW2YSX3_9GAMM</name>
<dbReference type="RefSeq" id="WP_386812672.1">
    <property type="nucleotide sequence ID" value="NZ_JBHTIH010000004.1"/>
</dbReference>
<comment type="caution">
    <text evidence="2">The sequence shown here is derived from an EMBL/GenBank/DDBJ whole genome shotgun (WGS) entry which is preliminary data.</text>
</comment>
<proteinExistence type="predicted"/>
<dbReference type="Proteomes" id="UP001597090">
    <property type="component" value="Unassembled WGS sequence"/>
</dbReference>
<evidence type="ECO:0000313" key="3">
    <source>
        <dbReference type="Proteomes" id="UP001597090"/>
    </source>
</evidence>
<sequence>MPQPFSVQRIDHIVFRVRDLTRSIEFYRTVLGCDVVRQREHLGLVHLRAGASMIDLVSVDGKLGSRGGAAPAKEARNVDHLCLRIEPFHEPDLVAHLAKHGLAPFGSAETNFGAEGDGLSLYFPDPDGNVIELKGPSAGVVASGP</sequence>
<organism evidence="2 3">
    <name type="scientific">Lysobacter koreensis</name>
    <dbReference type="NCBI Taxonomy" id="266122"/>
    <lineage>
        <taxon>Bacteria</taxon>
        <taxon>Pseudomonadati</taxon>
        <taxon>Pseudomonadota</taxon>
        <taxon>Gammaproteobacteria</taxon>
        <taxon>Lysobacterales</taxon>
        <taxon>Lysobacteraceae</taxon>
        <taxon>Lysobacter</taxon>
    </lineage>
</organism>
<keyword evidence="3" id="KW-1185">Reference proteome</keyword>
<dbReference type="Pfam" id="PF00903">
    <property type="entry name" value="Glyoxalase"/>
    <property type="match status" value="1"/>
</dbReference>
<dbReference type="InterPro" id="IPR029068">
    <property type="entry name" value="Glyas_Bleomycin-R_OHBP_Dase"/>
</dbReference>
<dbReference type="Gene3D" id="3.10.180.10">
    <property type="entry name" value="2,3-Dihydroxybiphenyl 1,2-Dioxygenase, domain 1"/>
    <property type="match status" value="1"/>
</dbReference>